<evidence type="ECO:0000256" key="4">
    <source>
        <dbReference type="ARBA" id="ARBA00022963"/>
    </source>
</evidence>
<accession>A0A8J4V5P6</accession>
<dbReference type="OrthoDB" id="9974421at2759"/>
<dbReference type="Proteomes" id="UP000695562">
    <property type="component" value="Unassembled WGS sequence"/>
</dbReference>
<proteinExistence type="inferred from homology"/>
<feature type="chain" id="PRO_5035293087" description="Lipase" evidence="9">
    <location>
        <begin position="19"/>
        <end position="409"/>
    </location>
</feature>
<dbReference type="InterPro" id="IPR029058">
    <property type="entry name" value="AB_hydrolase_fold"/>
</dbReference>
<evidence type="ECO:0000256" key="9">
    <source>
        <dbReference type="SAM" id="SignalP"/>
    </source>
</evidence>
<evidence type="ECO:0000256" key="3">
    <source>
        <dbReference type="ARBA" id="ARBA00022801"/>
    </source>
</evidence>
<evidence type="ECO:0000259" key="10">
    <source>
        <dbReference type="Pfam" id="PF04083"/>
    </source>
</evidence>
<feature type="active site" description="Nucleophile" evidence="8">
    <location>
        <position position="180"/>
    </location>
</feature>
<dbReference type="GO" id="GO:0016788">
    <property type="term" value="F:hydrolase activity, acting on ester bonds"/>
    <property type="evidence" value="ECO:0007669"/>
    <property type="project" value="InterPro"/>
</dbReference>
<reference evidence="11" key="1">
    <citation type="submission" date="2020-01" db="EMBL/GenBank/DDBJ databases">
        <title>Development of genomics and gene disruption for Polysphondylium violaceum indicates a role for the polyketide synthase stlB in stalk morphogenesis.</title>
        <authorList>
            <person name="Narita B."/>
            <person name="Kawabe Y."/>
            <person name="Kin K."/>
            <person name="Saito T."/>
            <person name="Gibbs R."/>
            <person name="Kuspa A."/>
            <person name="Muzny D."/>
            <person name="Queller D."/>
            <person name="Richards S."/>
            <person name="Strassman J."/>
            <person name="Sucgang R."/>
            <person name="Worley K."/>
            <person name="Schaap P."/>
        </authorList>
    </citation>
    <scope>NUCLEOTIDE SEQUENCE</scope>
    <source>
        <strain evidence="11">QSvi11</strain>
    </source>
</reference>
<evidence type="ECO:0000256" key="5">
    <source>
        <dbReference type="ARBA" id="ARBA00023098"/>
    </source>
</evidence>
<dbReference type="InterPro" id="IPR006693">
    <property type="entry name" value="AB_hydrolase_lipase"/>
</dbReference>
<dbReference type="Pfam" id="PF04083">
    <property type="entry name" value="Abhydro_lipase"/>
    <property type="match status" value="1"/>
</dbReference>
<keyword evidence="4 7" id="KW-0442">Lipid degradation</keyword>
<dbReference type="AlphaFoldDB" id="A0A8J4V5P6"/>
<keyword evidence="2 9" id="KW-0732">Signal</keyword>
<evidence type="ECO:0000313" key="11">
    <source>
        <dbReference type="EMBL" id="KAF2074882.1"/>
    </source>
</evidence>
<keyword evidence="6" id="KW-0325">Glycoprotein</keyword>
<sequence>MKKYLLLLLLISLYVANGYNSISDYILHHHRSIRLPDADLSFMGIVAENGYPIEEHFATTHDGYILRLFRIPYGINGNGSSTTTRRPVLLQHGLLDSSITWIINLPSQSLAYILADQGYDVWMGNNRGNVYSTNHTTLSVKSKEFWQFSYDEMGIYDLPTMIDYIIKETGFTQVPYVGHSEGTMQAWIAYLKDQDFSSKVPLFMALGPVGNVTHITNNALRALAELKIDDLFKIFGFNRFLPSPELLRFLFIDFCTECDICCADVVEWICGPHKGAFNNTRMPLVSGHEPGGTSIKNIQHFAQGVSKKQFQMFDYGLVGNILKYDSDHPPIYDLSKFPTNVKVALFSGTLDELADPVDVQQLFSTLPKESIINWSIIHNYAHLDYVWALDANQLIYPQIIEYLHNFSNN</sequence>
<dbReference type="FunFam" id="3.40.50.1820:FF:000057">
    <property type="entry name" value="Lipase"/>
    <property type="match status" value="1"/>
</dbReference>
<feature type="signal peptide" evidence="9">
    <location>
        <begin position="1"/>
        <end position="18"/>
    </location>
</feature>
<comment type="caution">
    <text evidence="11">The sequence shown here is derived from an EMBL/GenBank/DDBJ whole genome shotgun (WGS) entry which is preliminary data.</text>
</comment>
<evidence type="ECO:0000256" key="8">
    <source>
        <dbReference type="PIRSR" id="PIRSR000862-1"/>
    </source>
</evidence>
<evidence type="ECO:0000313" key="12">
    <source>
        <dbReference type="Proteomes" id="UP000695562"/>
    </source>
</evidence>
<keyword evidence="12" id="KW-1185">Reference proteome</keyword>
<protein>
    <recommendedName>
        <fullName evidence="7">Lipase</fullName>
    </recommendedName>
</protein>
<comment type="similarity">
    <text evidence="1 7">Belongs to the AB hydrolase superfamily. Lipase family.</text>
</comment>
<dbReference type="EMBL" id="AJWJ01000124">
    <property type="protein sequence ID" value="KAF2074882.1"/>
    <property type="molecule type" value="Genomic_DNA"/>
</dbReference>
<dbReference type="SUPFAM" id="SSF53474">
    <property type="entry name" value="alpha/beta-Hydrolases"/>
    <property type="match status" value="1"/>
</dbReference>
<feature type="active site" description="Charge relay system" evidence="8">
    <location>
        <position position="351"/>
    </location>
</feature>
<name>A0A8J4V5P6_9MYCE</name>
<evidence type="ECO:0000256" key="1">
    <source>
        <dbReference type="ARBA" id="ARBA00010701"/>
    </source>
</evidence>
<gene>
    <name evidence="11" type="ORF">CYY_003801</name>
</gene>
<organism evidence="11 12">
    <name type="scientific">Polysphondylium violaceum</name>
    <dbReference type="NCBI Taxonomy" id="133409"/>
    <lineage>
        <taxon>Eukaryota</taxon>
        <taxon>Amoebozoa</taxon>
        <taxon>Evosea</taxon>
        <taxon>Eumycetozoa</taxon>
        <taxon>Dictyostelia</taxon>
        <taxon>Dictyosteliales</taxon>
        <taxon>Dictyosteliaceae</taxon>
        <taxon>Polysphondylium</taxon>
    </lineage>
</organism>
<evidence type="ECO:0000256" key="6">
    <source>
        <dbReference type="ARBA" id="ARBA00023180"/>
    </source>
</evidence>
<dbReference type="Gene3D" id="3.40.50.1820">
    <property type="entry name" value="alpha/beta hydrolase"/>
    <property type="match status" value="1"/>
</dbReference>
<evidence type="ECO:0000256" key="7">
    <source>
        <dbReference type="PIRNR" id="PIRNR000862"/>
    </source>
</evidence>
<keyword evidence="3 7" id="KW-0378">Hydrolase</keyword>
<evidence type="ECO:0000256" key="2">
    <source>
        <dbReference type="ARBA" id="ARBA00022729"/>
    </source>
</evidence>
<dbReference type="GO" id="GO:0016042">
    <property type="term" value="P:lipid catabolic process"/>
    <property type="evidence" value="ECO:0007669"/>
    <property type="project" value="UniProtKB-KW"/>
</dbReference>
<keyword evidence="5" id="KW-0443">Lipid metabolism</keyword>
<dbReference type="InterPro" id="IPR025483">
    <property type="entry name" value="Lipase_euk"/>
</dbReference>
<feature type="active site" description="Charge relay system" evidence="8">
    <location>
        <position position="382"/>
    </location>
</feature>
<dbReference type="PIRSF" id="PIRSF000862">
    <property type="entry name" value="Steryl_ester_lip"/>
    <property type="match status" value="1"/>
</dbReference>
<dbReference type="PANTHER" id="PTHR11005">
    <property type="entry name" value="LYSOSOMAL ACID LIPASE-RELATED"/>
    <property type="match status" value="1"/>
</dbReference>
<feature type="domain" description="Partial AB-hydrolase lipase" evidence="10">
    <location>
        <begin position="45"/>
        <end position="105"/>
    </location>
</feature>